<evidence type="ECO:0000256" key="1">
    <source>
        <dbReference type="ARBA" id="ARBA00007689"/>
    </source>
</evidence>
<dbReference type="EMBL" id="BSPD01000039">
    <property type="protein sequence ID" value="GLS26115.1"/>
    <property type="molecule type" value="Genomic_DNA"/>
</dbReference>
<dbReference type="PANTHER" id="PTHR33606:SF3">
    <property type="entry name" value="PROTEIN YCII"/>
    <property type="match status" value="1"/>
</dbReference>
<accession>A0AA37T3N4</accession>
<sequence length="99" mass="10902">MLYSFFCEDAPNSLSLRKQHRPAHIDRLTTLLNEGRLILAGPNPAIDAEAPAEAGYTGSLIVAQFENLNAAQQWADEEPFLKAGVYQSITVKPFVQSMP</sequence>
<dbReference type="InterPro" id="IPR051807">
    <property type="entry name" value="Sec-metab_biosynth-assoc"/>
</dbReference>
<comment type="similarity">
    <text evidence="1">Belongs to the YciI family.</text>
</comment>
<dbReference type="PANTHER" id="PTHR33606">
    <property type="entry name" value="PROTEIN YCII"/>
    <property type="match status" value="1"/>
</dbReference>
<gene>
    <name evidence="3" type="ORF">GCM10007877_18300</name>
</gene>
<dbReference type="Pfam" id="PF03795">
    <property type="entry name" value="YCII"/>
    <property type="match status" value="1"/>
</dbReference>
<dbReference type="AlphaFoldDB" id="A0AA37T3N4"/>
<name>A0AA37T3N4_9GAMM</name>
<proteinExistence type="inferred from homology"/>
<dbReference type="NCBIfam" id="NF008473">
    <property type="entry name" value="PRK11370.1"/>
    <property type="match status" value="1"/>
</dbReference>
<dbReference type="SUPFAM" id="SSF54909">
    <property type="entry name" value="Dimeric alpha+beta barrel"/>
    <property type="match status" value="1"/>
</dbReference>
<comment type="caution">
    <text evidence="3">The sequence shown here is derived from an EMBL/GenBank/DDBJ whole genome shotgun (WGS) entry which is preliminary data.</text>
</comment>
<evidence type="ECO:0000259" key="2">
    <source>
        <dbReference type="Pfam" id="PF03795"/>
    </source>
</evidence>
<organism evidence="3 4">
    <name type="scientific">Marinibactrum halimedae</name>
    <dbReference type="NCBI Taxonomy" id="1444977"/>
    <lineage>
        <taxon>Bacteria</taxon>
        <taxon>Pseudomonadati</taxon>
        <taxon>Pseudomonadota</taxon>
        <taxon>Gammaproteobacteria</taxon>
        <taxon>Cellvibrionales</taxon>
        <taxon>Cellvibrionaceae</taxon>
        <taxon>Marinibactrum</taxon>
    </lineage>
</organism>
<reference evidence="3 4" key="1">
    <citation type="journal article" date="2014" name="Int. J. Syst. Evol. Microbiol.">
        <title>Complete genome sequence of Corynebacterium casei LMG S-19264T (=DSM 44701T), isolated from a smear-ripened cheese.</title>
        <authorList>
            <consortium name="US DOE Joint Genome Institute (JGI-PGF)"/>
            <person name="Walter F."/>
            <person name="Albersmeier A."/>
            <person name="Kalinowski J."/>
            <person name="Ruckert C."/>
        </authorList>
    </citation>
    <scope>NUCLEOTIDE SEQUENCE [LARGE SCALE GENOMIC DNA]</scope>
    <source>
        <strain evidence="3 4">NBRC 110095</strain>
    </source>
</reference>
<evidence type="ECO:0000313" key="3">
    <source>
        <dbReference type="EMBL" id="GLS26115.1"/>
    </source>
</evidence>
<feature type="domain" description="YCII-related" evidence="2">
    <location>
        <begin position="1"/>
        <end position="94"/>
    </location>
</feature>
<dbReference type="InterPro" id="IPR005545">
    <property type="entry name" value="YCII"/>
</dbReference>
<dbReference type="RefSeq" id="WP_232593015.1">
    <property type="nucleotide sequence ID" value="NZ_BSPD01000039.1"/>
</dbReference>
<protein>
    <recommendedName>
        <fullName evidence="2">YCII-related domain-containing protein</fullName>
    </recommendedName>
</protein>
<evidence type="ECO:0000313" key="4">
    <source>
        <dbReference type="Proteomes" id="UP001156870"/>
    </source>
</evidence>
<dbReference type="Gene3D" id="3.30.70.1060">
    <property type="entry name" value="Dimeric alpha+beta barrel"/>
    <property type="match status" value="1"/>
</dbReference>
<dbReference type="Proteomes" id="UP001156870">
    <property type="component" value="Unassembled WGS sequence"/>
</dbReference>
<dbReference type="InterPro" id="IPR011008">
    <property type="entry name" value="Dimeric_a/b-barrel"/>
</dbReference>
<keyword evidence="4" id="KW-1185">Reference proteome</keyword>